<name>A0A5N4AXV7_PHOPY</name>
<dbReference type="InParanoid" id="A0A5N4AXV7"/>
<feature type="transmembrane region" description="Helical" evidence="1">
    <location>
        <begin position="61"/>
        <end position="84"/>
    </location>
</feature>
<keyword evidence="1" id="KW-0472">Membrane</keyword>
<gene>
    <name evidence="2" type="ORF">PPYR_04367</name>
</gene>
<reference evidence="2 3" key="1">
    <citation type="journal article" date="2018" name="Elife">
        <title>Firefly genomes illuminate parallel origins of bioluminescence in beetles.</title>
        <authorList>
            <person name="Fallon T.R."/>
            <person name="Lower S.E."/>
            <person name="Chang C.H."/>
            <person name="Bessho-Uehara M."/>
            <person name="Martin G.J."/>
            <person name="Bewick A.J."/>
            <person name="Behringer M."/>
            <person name="Debat H.J."/>
            <person name="Wong I."/>
            <person name="Day J.C."/>
            <person name="Suvorov A."/>
            <person name="Silva C.J."/>
            <person name="Stanger-Hall K.F."/>
            <person name="Hall D.W."/>
            <person name="Schmitz R.J."/>
            <person name="Nelson D.R."/>
            <person name="Lewis S.M."/>
            <person name="Shigenobu S."/>
            <person name="Bybee S.M."/>
            <person name="Larracuente A.M."/>
            <person name="Oba Y."/>
            <person name="Weng J.K."/>
        </authorList>
    </citation>
    <scope>NUCLEOTIDE SEQUENCE [LARGE SCALE GENOMIC DNA]</scope>
    <source>
        <strain evidence="2">1611_PpyrPB1</strain>
        <tissue evidence="2">Whole body</tissue>
    </source>
</reference>
<evidence type="ECO:0000313" key="3">
    <source>
        <dbReference type="Proteomes" id="UP000327044"/>
    </source>
</evidence>
<protein>
    <submittedName>
        <fullName evidence="2">Uncharacterized protein</fullName>
    </submittedName>
</protein>
<dbReference type="EMBL" id="VVIM01000002">
    <property type="protein sequence ID" value="KAB0802181.1"/>
    <property type="molecule type" value="Genomic_DNA"/>
</dbReference>
<evidence type="ECO:0000256" key="1">
    <source>
        <dbReference type="SAM" id="Phobius"/>
    </source>
</evidence>
<sequence length="138" mass="15318">MMIKGPLMRYLVLNKKIQFRHGCCALVKTASIHTTRGFGGYKPSTCHPNSLFRFLGPSIRIAVLVIVLWGSACLFVTALVVQSVRTITGTHNYEVFDNFVQENAMDITILAIVELSLSIVTLLSVSLLARIDCKYDPD</sequence>
<feature type="transmembrane region" description="Helical" evidence="1">
    <location>
        <begin position="104"/>
        <end position="129"/>
    </location>
</feature>
<proteinExistence type="predicted"/>
<keyword evidence="3" id="KW-1185">Reference proteome</keyword>
<organism evidence="2 3">
    <name type="scientific">Photinus pyralis</name>
    <name type="common">Common eastern firefly</name>
    <name type="synonym">Lampyris pyralis</name>
    <dbReference type="NCBI Taxonomy" id="7054"/>
    <lineage>
        <taxon>Eukaryota</taxon>
        <taxon>Metazoa</taxon>
        <taxon>Ecdysozoa</taxon>
        <taxon>Arthropoda</taxon>
        <taxon>Hexapoda</taxon>
        <taxon>Insecta</taxon>
        <taxon>Pterygota</taxon>
        <taxon>Neoptera</taxon>
        <taxon>Endopterygota</taxon>
        <taxon>Coleoptera</taxon>
        <taxon>Polyphaga</taxon>
        <taxon>Elateriformia</taxon>
        <taxon>Elateroidea</taxon>
        <taxon>Lampyridae</taxon>
        <taxon>Lampyrinae</taxon>
        <taxon>Photinus</taxon>
    </lineage>
</organism>
<keyword evidence="1" id="KW-1133">Transmembrane helix</keyword>
<dbReference type="AlphaFoldDB" id="A0A5N4AXV7"/>
<keyword evidence="1" id="KW-0812">Transmembrane</keyword>
<evidence type="ECO:0000313" key="2">
    <source>
        <dbReference type="EMBL" id="KAB0802181.1"/>
    </source>
</evidence>
<dbReference type="Proteomes" id="UP000327044">
    <property type="component" value="Unassembled WGS sequence"/>
</dbReference>
<comment type="caution">
    <text evidence="2">The sequence shown here is derived from an EMBL/GenBank/DDBJ whole genome shotgun (WGS) entry which is preliminary data.</text>
</comment>
<accession>A0A5N4AXV7</accession>